<feature type="transmembrane region" description="Helical" evidence="12">
    <location>
        <begin position="12"/>
        <end position="33"/>
    </location>
</feature>
<comment type="pathway">
    <text evidence="11">Porphyrin-containing compound metabolism.</text>
</comment>
<keyword evidence="5 12" id="KW-1133">Transmembrane helix</keyword>
<evidence type="ECO:0000256" key="12">
    <source>
        <dbReference type="SAM" id="Phobius"/>
    </source>
</evidence>
<dbReference type="InterPro" id="IPR050450">
    <property type="entry name" value="COX15/CtaA_HemeA_synthase"/>
</dbReference>
<keyword evidence="10" id="KW-1015">Disulfide bond</keyword>
<keyword evidence="6" id="KW-0560">Oxidoreductase</keyword>
<keyword evidence="2" id="KW-1003">Cell membrane</keyword>
<keyword evidence="3 12" id="KW-0812">Transmembrane</keyword>
<feature type="transmembrane region" description="Helical" evidence="12">
    <location>
        <begin position="97"/>
        <end position="121"/>
    </location>
</feature>
<feature type="transmembrane region" description="Helical" evidence="12">
    <location>
        <begin position="242"/>
        <end position="262"/>
    </location>
</feature>
<proteinExistence type="predicted"/>
<protein>
    <submittedName>
        <fullName evidence="13">Heme A synthase</fullName>
    </submittedName>
</protein>
<dbReference type="Pfam" id="PF02628">
    <property type="entry name" value="COX15-CtaA"/>
    <property type="match status" value="1"/>
</dbReference>
<evidence type="ECO:0000256" key="2">
    <source>
        <dbReference type="ARBA" id="ARBA00022475"/>
    </source>
</evidence>
<keyword evidence="9 12" id="KW-0472">Membrane</keyword>
<dbReference type="PANTHER" id="PTHR35457">
    <property type="entry name" value="HEME A SYNTHASE"/>
    <property type="match status" value="1"/>
</dbReference>
<evidence type="ECO:0000256" key="1">
    <source>
        <dbReference type="ARBA" id="ARBA00004141"/>
    </source>
</evidence>
<keyword evidence="4" id="KW-0479">Metal-binding</keyword>
<evidence type="ECO:0000256" key="11">
    <source>
        <dbReference type="ARBA" id="ARBA00023444"/>
    </source>
</evidence>
<comment type="caution">
    <text evidence="13">The sequence shown here is derived from an EMBL/GenBank/DDBJ whole genome shotgun (WGS) entry which is preliminary data.</text>
</comment>
<evidence type="ECO:0000313" key="13">
    <source>
        <dbReference type="EMBL" id="MFC5379594.1"/>
    </source>
</evidence>
<feature type="transmembrane region" description="Helical" evidence="12">
    <location>
        <begin position="204"/>
        <end position="230"/>
    </location>
</feature>
<feature type="transmembrane region" description="Helical" evidence="12">
    <location>
        <begin position="158"/>
        <end position="184"/>
    </location>
</feature>
<accession>A0ABW0GJC2</accession>
<evidence type="ECO:0000256" key="10">
    <source>
        <dbReference type="ARBA" id="ARBA00023157"/>
    </source>
</evidence>
<organism evidence="13 14">
    <name type="scientific">Aquipuribacter nitratireducens</name>
    <dbReference type="NCBI Taxonomy" id="650104"/>
    <lineage>
        <taxon>Bacteria</taxon>
        <taxon>Bacillati</taxon>
        <taxon>Actinomycetota</taxon>
        <taxon>Actinomycetes</taxon>
        <taxon>Micrococcales</taxon>
        <taxon>Intrasporangiaceae</taxon>
        <taxon>Aquipuribacter</taxon>
    </lineage>
</organism>
<keyword evidence="7" id="KW-0408">Iron</keyword>
<dbReference type="PANTHER" id="PTHR35457:SF1">
    <property type="entry name" value="HEME A SYNTHASE"/>
    <property type="match status" value="1"/>
</dbReference>
<evidence type="ECO:0000256" key="4">
    <source>
        <dbReference type="ARBA" id="ARBA00022723"/>
    </source>
</evidence>
<evidence type="ECO:0000256" key="8">
    <source>
        <dbReference type="ARBA" id="ARBA00023133"/>
    </source>
</evidence>
<keyword evidence="8" id="KW-0350">Heme biosynthesis</keyword>
<comment type="subcellular location">
    <subcellularLocation>
        <location evidence="1">Membrane</location>
        <topology evidence="1">Multi-pass membrane protein</topology>
    </subcellularLocation>
</comment>
<dbReference type="RefSeq" id="WP_340268763.1">
    <property type="nucleotide sequence ID" value="NZ_JBBEOG010000003.1"/>
</dbReference>
<evidence type="ECO:0000256" key="6">
    <source>
        <dbReference type="ARBA" id="ARBA00023002"/>
    </source>
</evidence>
<sequence length="314" mass="32331">MPAATGRVPRFVTAVVVVNLVCQVGIVVTGGLVRLTASGLGCPTWPECVPGSVVPVEEQALGLRPYIEFGNRLLTFVVGLAALATLALLVRYRRRLWGYGAAVLAGTAGQAVLGGITVLTGLHPTTVAAHFLLSGLLVAVSAVLLLRLHEHDGPRRPVVPRALLVLCGGLVVVAAATLVLGTVVTGTGPHSGDSEVPVRFDLDYRTVAVLHAEAVVLFVGLLLGLLAGLHAVGAPRRATGRAWLLLGVTLAQGGTGWVQYWLGLPRALVSLHMLGACLLVVAVAALVVGLRVRAPAAQAAEVPQARARGELVGS</sequence>
<evidence type="ECO:0000256" key="9">
    <source>
        <dbReference type="ARBA" id="ARBA00023136"/>
    </source>
</evidence>
<keyword evidence="14" id="KW-1185">Reference proteome</keyword>
<gene>
    <name evidence="13" type="ORF">ACFPJ6_02210</name>
</gene>
<feature type="transmembrane region" description="Helical" evidence="12">
    <location>
        <begin position="268"/>
        <end position="290"/>
    </location>
</feature>
<name>A0ABW0GJC2_9MICO</name>
<reference evidence="14" key="1">
    <citation type="journal article" date="2019" name="Int. J. Syst. Evol. Microbiol.">
        <title>The Global Catalogue of Microorganisms (GCM) 10K type strain sequencing project: providing services to taxonomists for standard genome sequencing and annotation.</title>
        <authorList>
            <consortium name="The Broad Institute Genomics Platform"/>
            <consortium name="The Broad Institute Genome Sequencing Center for Infectious Disease"/>
            <person name="Wu L."/>
            <person name="Ma J."/>
        </authorList>
    </citation>
    <scope>NUCLEOTIDE SEQUENCE [LARGE SCALE GENOMIC DNA]</scope>
    <source>
        <strain evidence="14">CCUG 43114</strain>
    </source>
</reference>
<evidence type="ECO:0000256" key="3">
    <source>
        <dbReference type="ARBA" id="ARBA00022692"/>
    </source>
</evidence>
<feature type="transmembrane region" description="Helical" evidence="12">
    <location>
        <begin position="127"/>
        <end position="146"/>
    </location>
</feature>
<evidence type="ECO:0000256" key="7">
    <source>
        <dbReference type="ARBA" id="ARBA00023004"/>
    </source>
</evidence>
<dbReference type="Proteomes" id="UP001596122">
    <property type="component" value="Unassembled WGS sequence"/>
</dbReference>
<dbReference type="EMBL" id="JBHSLD010000004">
    <property type="protein sequence ID" value="MFC5379594.1"/>
    <property type="molecule type" value="Genomic_DNA"/>
</dbReference>
<evidence type="ECO:0000313" key="14">
    <source>
        <dbReference type="Proteomes" id="UP001596122"/>
    </source>
</evidence>
<dbReference type="InterPro" id="IPR003780">
    <property type="entry name" value="COX15/CtaA_fam"/>
</dbReference>
<evidence type="ECO:0000256" key="5">
    <source>
        <dbReference type="ARBA" id="ARBA00022989"/>
    </source>
</evidence>
<feature type="transmembrane region" description="Helical" evidence="12">
    <location>
        <begin position="73"/>
        <end position="90"/>
    </location>
</feature>